<sequence length="139" mass="15919">MDYVIKSQFPKIIDVEGDLNNLPDINVEDFTIAEITSCLGSMKRKGQGHKVLTGGLWIFGCKRFTQILIYGDFELLFIYVKVFFSESWKIPDVVLMPKDGKYLSEVTSYIPICLLPVWGKIFDKLILTNLWSTSKKIVC</sequence>
<evidence type="ECO:0000313" key="2">
    <source>
        <dbReference type="Proteomes" id="UP000499080"/>
    </source>
</evidence>
<organism evidence="1 2">
    <name type="scientific">Araneus ventricosus</name>
    <name type="common">Orbweaver spider</name>
    <name type="synonym">Epeira ventricosa</name>
    <dbReference type="NCBI Taxonomy" id="182803"/>
    <lineage>
        <taxon>Eukaryota</taxon>
        <taxon>Metazoa</taxon>
        <taxon>Ecdysozoa</taxon>
        <taxon>Arthropoda</taxon>
        <taxon>Chelicerata</taxon>
        <taxon>Arachnida</taxon>
        <taxon>Araneae</taxon>
        <taxon>Araneomorphae</taxon>
        <taxon>Entelegynae</taxon>
        <taxon>Araneoidea</taxon>
        <taxon>Araneidae</taxon>
        <taxon>Araneus</taxon>
    </lineage>
</organism>
<protein>
    <submittedName>
        <fullName evidence="1">Uncharacterized protein</fullName>
    </submittedName>
</protein>
<dbReference type="Proteomes" id="UP000499080">
    <property type="component" value="Unassembled WGS sequence"/>
</dbReference>
<comment type="caution">
    <text evidence="1">The sequence shown here is derived from an EMBL/GenBank/DDBJ whole genome shotgun (WGS) entry which is preliminary data.</text>
</comment>
<reference evidence="1 2" key="1">
    <citation type="journal article" date="2019" name="Sci. Rep.">
        <title>Orb-weaving spider Araneus ventricosus genome elucidates the spidroin gene catalogue.</title>
        <authorList>
            <person name="Kono N."/>
            <person name="Nakamura H."/>
            <person name="Ohtoshi R."/>
            <person name="Moran D.A.P."/>
            <person name="Shinohara A."/>
            <person name="Yoshida Y."/>
            <person name="Fujiwara M."/>
            <person name="Mori M."/>
            <person name="Tomita M."/>
            <person name="Arakawa K."/>
        </authorList>
    </citation>
    <scope>NUCLEOTIDE SEQUENCE [LARGE SCALE GENOMIC DNA]</scope>
</reference>
<dbReference type="AlphaFoldDB" id="A0A4Y2AZT2"/>
<keyword evidence="2" id="KW-1185">Reference proteome</keyword>
<gene>
    <name evidence="1" type="ORF">AVEN_191154_1</name>
</gene>
<proteinExistence type="predicted"/>
<name>A0A4Y2AZT2_ARAVE</name>
<evidence type="ECO:0000313" key="1">
    <source>
        <dbReference type="EMBL" id="GBL84709.1"/>
    </source>
</evidence>
<accession>A0A4Y2AZT2</accession>
<dbReference type="OrthoDB" id="6511366at2759"/>
<dbReference type="EMBL" id="BGPR01000038">
    <property type="protein sequence ID" value="GBL84709.1"/>
    <property type="molecule type" value="Genomic_DNA"/>
</dbReference>